<dbReference type="GO" id="GO:0006351">
    <property type="term" value="P:DNA-templated transcription"/>
    <property type="evidence" value="ECO:0007669"/>
    <property type="project" value="UniProtKB-UniRule"/>
</dbReference>
<keyword evidence="3 5" id="KW-0539">Nucleus</keyword>
<feature type="region of interest" description="Disordered" evidence="6">
    <location>
        <begin position="1"/>
        <end position="35"/>
    </location>
</feature>
<sequence length="479" mass="52295">MEPQTVQRVASLDSGDGPHKRVKKERTMEMEENGGVKKEAPSIKLGLGIGAHDHYSTRNSVMMTEQGRYVVVFTPAQLHELQQQTLIFQCIAARLPVPLHLVIPIWKSVASSFGSSNGGIYKQYPSFIGFSPAGFDYRNMMDPEPGRCRRTDGKKWRCSKNVIPEQKYCERHMHRGRQRSRKLVEASQVAPPNTTTSNNSNIFSESSKTIPTSASCQLMTPFSSNTINSDTASITTKTISGKNDGIGSKNYSTTFTISTTAANPTTATSSIITTPIANAATSTTSTLATRTINMTSKTSNISTTHTTTNNNNSYTKSSHSRDEKAVKQSSKNRSNLNIRGNISLGLDFPPKSVLQVQGCSDRSDIGLEPGRCRRTDGKRWRCSRNVIPEEKYCAQHIHRGAKKHAEASQLANVTSAACLPHKKKIVAEEAKYATSNTDLSISFPGSSHLITNDEKSTDSSGSDTTITDISAYEIGNLSS</sequence>
<evidence type="ECO:0000256" key="4">
    <source>
        <dbReference type="PROSITE-ProRule" id="PRU01002"/>
    </source>
</evidence>
<keyword evidence="5" id="KW-0804">Transcription</keyword>
<feature type="region of interest" description="Disordered" evidence="6">
    <location>
        <begin position="173"/>
        <end position="206"/>
    </location>
</feature>
<feature type="domain" description="WRC" evidence="8">
    <location>
        <begin position="142"/>
        <end position="186"/>
    </location>
</feature>
<dbReference type="PROSITE" id="PS51667">
    <property type="entry name" value="WRC"/>
    <property type="match status" value="2"/>
</dbReference>
<dbReference type="EMBL" id="BDDD01001403">
    <property type="protein sequence ID" value="GAV75688.1"/>
    <property type="molecule type" value="Genomic_DNA"/>
</dbReference>
<dbReference type="GO" id="GO:0006355">
    <property type="term" value="P:regulation of DNA-templated transcription"/>
    <property type="evidence" value="ECO:0007669"/>
    <property type="project" value="InterPro"/>
</dbReference>
<evidence type="ECO:0000259" key="7">
    <source>
        <dbReference type="PROSITE" id="PS51666"/>
    </source>
</evidence>
<dbReference type="InterPro" id="IPR014978">
    <property type="entry name" value="Gln-Leu-Gln_QLQ"/>
</dbReference>
<evidence type="ECO:0000256" key="6">
    <source>
        <dbReference type="SAM" id="MobiDB-lite"/>
    </source>
</evidence>
<dbReference type="FunCoup" id="A0A1Q3C6H3">
    <property type="interactions" value="13"/>
</dbReference>
<dbReference type="PANTHER" id="PTHR31602">
    <property type="entry name" value="GROWTH-REGULATING FACTOR 5"/>
    <property type="match status" value="1"/>
</dbReference>
<dbReference type="GO" id="GO:0005634">
    <property type="term" value="C:nucleus"/>
    <property type="evidence" value="ECO:0007669"/>
    <property type="project" value="UniProtKB-SubCell"/>
</dbReference>
<comment type="subcellular location">
    <subcellularLocation>
        <location evidence="1 5">Nucleus</location>
    </subcellularLocation>
</comment>
<feature type="compositionally biased region" description="Low complexity" evidence="6">
    <location>
        <begin position="298"/>
        <end position="317"/>
    </location>
</feature>
<keyword evidence="5" id="KW-0805">Transcription regulation</keyword>
<dbReference type="Pfam" id="PF08880">
    <property type="entry name" value="QLQ"/>
    <property type="match status" value="1"/>
</dbReference>
<dbReference type="Proteomes" id="UP000187406">
    <property type="component" value="Unassembled WGS sequence"/>
</dbReference>
<reference evidence="10" key="1">
    <citation type="submission" date="2016-04" db="EMBL/GenBank/DDBJ databases">
        <title>Cephalotus genome sequencing.</title>
        <authorList>
            <person name="Fukushima K."/>
            <person name="Hasebe M."/>
            <person name="Fang X."/>
        </authorList>
    </citation>
    <scope>NUCLEOTIDE SEQUENCE [LARGE SCALE GENOMIC DNA]</scope>
    <source>
        <strain evidence="10">cv. St1</strain>
    </source>
</reference>
<evidence type="ECO:0000313" key="10">
    <source>
        <dbReference type="Proteomes" id="UP000187406"/>
    </source>
</evidence>
<feature type="compositionally biased region" description="Low complexity" evidence="6">
    <location>
        <begin position="193"/>
        <end position="206"/>
    </location>
</feature>
<proteinExistence type="inferred from homology"/>
<evidence type="ECO:0000313" key="9">
    <source>
        <dbReference type="EMBL" id="GAV75688.1"/>
    </source>
</evidence>
<keyword evidence="10" id="KW-1185">Reference proteome</keyword>
<dbReference type="InParanoid" id="A0A1Q3C6H3"/>
<comment type="domain">
    <text evidence="5">The QLQ domain and WRC domain may be involved in protein-protein interaction and DNA-binding, respectively.</text>
</comment>
<dbReference type="PROSITE" id="PS51666">
    <property type="entry name" value="QLQ"/>
    <property type="match status" value="1"/>
</dbReference>
<comment type="caution">
    <text evidence="9">The sequence shown here is derived from an EMBL/GenBank/DDBJ whole genome shotgun (WGS) entry which is preliminary data.</text>
</comment>
<dbReference type="PANTHER" id="PTHR31602:SF103">
    <property type="entry name" value="GROWTH-REGULATING FACTOR"/>
    <property type="match status" value="1"/>
</dbReference>
<accession>A0A1Q3C6H3</accession>
<comment type="similarity">
    <text evidence="2 5">Belongs to the GRF family.</text>
</comment>
<evidence type="ECO:0000256" key="3">
    <source>
        <dbReference type="ARBA" id="ARBA00023242"/>
    </source>
</evidence>
<protein>
    <recommendedName>
        <fullName evidence="5">Growth-regulating factor</fullName>
    </recommendedName>
</protein>
<dbReference type="InterPro" id="IPR014977">
    <property type="entry name" value="WRC_dom"/>
</dbReference>
<gene>
    <name evidence="9" type="ORF">CFOL_v3_19166</name>
</gene>
<name>A0A1Q3C6H3_CEPFO</name>
<evidence type="ECO:0000256" key="5">
    <source>
        <dbReference type="RuleBase" id="RU367127"/>
    </source>
</evidence>
<dbReference type="AlphaFoldDB" id="A0A1Q3C6H3"/>
<dbReference type="Pfam" id="PF08879">
    <property type="entry name" value="WRC"/>
    <property type="match status" value="2"/>
</dbReference>
<dbReference type="STRING" id="3775.A0A1Q3C6H3"/>
<feature type="compositionally biased region" description="Basic and acidic residues" evidence="6">
    <location>
        <begin position="25"/>
        <end position="35"/>
    </location>
</feature>
<evidence type="ECO:0000256" key="1">
    <source>
        <dbReference type="ARBA" id="ARBA00004123"/>
    </source>
</evidence>
<dbReference type="InterPro" id="IPR031137">
    <property type="entry name" value="GRF"/>
</dbReference>
<feature type="region of interest" description="Disordered" evidence="6">
    <location>
        <begin position="298"/>
        <end position="335"/>
    </location>
</feature>
<feature type="domain" description="WRC" evidence="8">
    <location>
        <begin position="366"/>
        <end position="410"/>
    </location>
</feature>
<comment type="caution">
    <text evidence="4">Lacks conserved residue(s) required for the propagation of feature annotation.</text>
</comment>
<evidence type="ECO:0000256" key="2">
    <source>
        <dbReference type="ARBA" id="ARBA00008122"/>
    </source>
</evidence>
<organism evidence="9 10">
    <name type="scientific">Cephalotus follicularis</name>
    <name type="common">Albany pitcher plant</name>
    <dbReference type="NCBI Taxonomy" id="3775"/>
    <lineage>
        <taxon>Eukaryota</taxon>
        <taxon>Viridiplantae</taxon>
        <taxon>Streptophyta</taxon>
        <taxon>Embryophyta</taxon>
        <taxon>Tracheophyta</taxon>
        <taxon>Spermatophyta</taxon>
        <taxon>Magnoliopsida</taxon>
        <taxon>eudicotyledons</taxon>
        <taxon>Gunneridae</taxon>
        <taxon>Pentapetalae</taxon>
        <taxon>rosids</taxon>
        <taxon>fabids</taxon>
        <taxon>Oxalidales</taxon>
        <taxon>Cephalotaceae</taxon>
        <taxon>Cephalotus</taxon>
    </lineage>
</organism>
<dbReference type="OrthoDB" id="1103109at2759"/>
<dbReference type="GO" id="GO:0005524">
    <property type="term" value="F:ATP binding"/>
    <property type="evidence" value="ECO:0007669"/>
    <property type="project" value="UniProtKB-UniRule"/>
</dbReference>
<dbReference type="SMART" id="SM00951">
    <property type="entry name" value="QLQ"/>
    <property type="match status" value="1"/>
</dbReference>
<feature type="domain" description="QLQ" evidence="7">
    <location>
        <begin position="72"/>
        <end position="107"/>
    </location>
</feature>
<dbReference type="GO" id="GO:0099402">
    <property type="term" value="P:plant organ development"/>
    <property type="evidence" value="ECO:0007669"/>
    <property type="project" value="UniProtKB-ARBA"/>
</dbReference>
<keyword evidence="5" id="KW-0010">Activator</keyword>
<evidence type="ECO:0000259" key="8">
    <source>
        <dbReference type="PROSITE" id="PS51667"/>
    </source>
</evidence>
<comment type="function">
    <text evidence="5">Transcription activator.</text>
</comment>